<name>A0A5C6SFD0_FUSOC</name>
<dbReference type="Proteomes" id="UP000321331">
    <property type="component" value="Unassembled WGS sequence"/>
</dbReference>
<comment type="caution">
    <text evidence="3">The sequence shown here is derived from an EMBL/GenBank/DDBJ whole genome shotgun (WGS) entry which is preliminary data.</text>
</comment>
<keyword evidence="1" id="KW-0732">Signal</keyword>
<organism evidence="3 4">
    <name type="scientific">Fusarium oxysporum f. sp. cubense</name>
    <dbReference type="NCBI Taxonomy" id="61366"/>
    <lineage>
        <taxon>Eukaryota</taxon>
        <taxon>Fungi</taxon>
        <taxon>Dikarya</taxon>
        <taxon>Ascomycota</taxon>
        <taxon>Pezizomycotina</taxon>
        <taxon>Sordariomycetes</taxon>
        <taxon>Hypocreomycetidae</taxon>
        <taxon>Hypocreales</taxon>
        <taxon>Nectriaceae</taxon>
        <taxon>Fusarium</taxon>
        <taxon>Fusarium oxysporum species complex</taxon>
    </lineage>
</organism>
<reference evidence="3 4" key="1">
    <citation type="submission" date="2019-07" db="EMBL/GenBank/DDBJ databases">
        <title>The First High-Quality Draft Genome Sequence of the Causal Agent of the Current Panama Disease Epidemic.</title>
        <authorList>
            <person name="Warmington R.J."/>
            <person name="Kay W."/>
            <person name="Jeffries A."/>
            <person name="Bebber D."/>
            <person name="Moore K."/>
            <person name="Studholme D.J."/>
        </authorList>
    </citation>
    <scope>NUCLEOTIDE SEQUENCE [LARGE SCALE GENOMIC DNA]</scope>
    <source>
        <strain evidence="3 4">TR4</strain>
    </source>
</reference>
<evidence type="ECO:0000313" key="3">
    <source>
        <dbReference type="EMBL" id="TXB96757.1"/>
    </source>
</evidence>
<evidence type="ECO:0000259" key="2">
    <source>
        <dbReference type="Pfam" id="PF25534"/>
    </source>
</evidence>
<feature type="chain" id="PRO_5023075622" description="DUF7918 domain-containing protein" evidence="1">
    <location>
        <begin position="24"/>
        <end position="97"/>
    </location>
</feature>
<feature type="domain" description="DUF7918" evidence="2">
    <location>
        <begin position="9"/>
        <end position="92"/>
    </location>
</feature>
<evidence type="ECO:0000256" key="1">
    <source>
        <dbReference type="SAM" id="SignalP"/>
    </source>
</evidence>
<dbReference type="AlphaFoldDB" id="A0A5C6SFD0"/>
<feature type="signal peptide" evidence="1">
    <location>
        <begin position="1"/>
        <end position="23"/>
    </location>
</feature>
<gene>
    <name evidence="3" type="ORF">FocTR4_00011008</name>
</gene>
<sequence>MVILPQILGLCLSIWVAYQPAEEYYPPHITPVRGSNLGDEVAATHCFIESHTGKNFHIRYRFSPLFTLYDGAVAIILKFFIDGIECQQLVMNHRCKR</sequence>
<dbReference type="InterPro" id="IPR057678">
    <property type="entry name" value="DUF7918"/>
</dbReference>
<proteinExistence type="predicted"/>
<protein>
    <recommendedName>
        <fullName evidence="2">DUF7918 domain-containing protein</fullName>
    </recommendedName>
</protein>
<accession>A0A5C6SFD0</accession>
<evidence type="ECO:0000313" key="4">
    <source>
        <dbReference type="Proteomes" id="UP000321331"/>
    </source>
</evidence>
<dbReference type="EMBL" id="VMNF01000014">
    <property type="protein sequence ID" value="TXB96757.1"/>
    <property type="molecule type" value="Genomic_DNA"/>
</dbReference>
<dbReference type="Pfam" id="PF25534">
    <property type="entry name" value="DUF7918"/>
    <property type="match status" value="1"/>
</dbReference>